<comment type="subcellular location">
    <subcellularLocation>
        <location evidence="2">Lysosome</location>
    </subcellularLocation>
</comment>
<dbReference type="GO" id="GO:0010508">
    <property type="term" value="P:positive regulation of autophagy"/>
    <property type="evidence" value="ECO:0007669"/>
    <property type="project" value="TreeGrafter"/>
</dbReference>
<dbReference type="Pfam" id="PF24064">
    <property type="entry name" value="HTH_NPRL3"/>
    <property type="match status" value="1"/>
</dbReference>
<evidence type="ECO:0000313" key="5">
    <source>
        <dbReference type="Proteomes" id="UP001367676"/>
    </source>
</evidence>
<keyword evidence="5" id="KW-1185">Reference proteome</keyword>
<proteinExistence type="inferred from homology"/>
<reference evidence="4 5" key="1">
    <citation type="submission" date="2024-03" db="EMBL/GenBank/DDBJ databases">
        <title>Adaptation during the transition from Ophiocordyceps entomopathogen to insect associate is accompanied by gene loss and intensified selection.</title>
        <authorList>
            <person name="Ward C.M."/>
            <person name="Onetto C.A."/>
            <person name="Borneman A.R."/>
        </authorList>
    </citation>
    <scope>NUCLEOTIDE SEQUENCE [LARGE SCALE GENOMIC DNA]</scope>
    <source>
        <strain evidence="4">AWRI1</strain>
        <tissue evidence="4">Single Adult Female</tissue>
    </source>
</reference>
<dbReference type="Proteomes" id="UP001367676">
    <property type="component" value="Unassembled WGS sequence"/>
</dbReference>
<dbReference type="GO" id="GO:0034198">
    <property type="term" value="P:cellular response to amino acid starvation"/>
    <property type="evidence" value="ECO:0007669"/>
    <property type="project" value="UniProtKB-UniRule"/>
</dbReference>
<comment type="function">
    <text evidence="2">As a component of the GATOR1 complex functions as an inhibitor of the amino acid-sensing branch of the TORC1 pathway.</text>
</comment>
<dbReference type="GO" id="GO:0038202">
    <property type="term" value="P:TORC1 signaling"/>
    <property type="evidence" value="ECO:0007669"/>
    <property type="project" value="TreeGrafter"/>
</dbReference>
<dbReference type="GO" id="GO:1990130">
    <property type="term" value="C:GATOR1 complex"/>
    <property type="evidence" value="ECO:0007669"/>
    <property type="project" value="UniProtKB-UniRule"/>
</dbReference>
<dbReference type="PANTHER" id="PTHR13153">
    <property type="entry name" value="CGTHBA PROTEIN -14 GENE PROTEIN"/>
    <property type="match status" value="1"/>
</dbReference>
<sequence>MDINPVGILLVKSDSKGHRLLFRYPFVSKSEAETGKKYVRQTPYSLHITEDPLYQTNSMKNNGSELTEFSDDLLSTLFAVKSKFYGHKFELKVNNMRFVGHPANIQQYSGSNSKKKPDGPSSILIHFVFVLKASADYSVVKSYYELSKRLGIAIKHEEKRCGYFGKEMKMMMEAHDLDSTKLDEGNDNDQSSFDTILNRCSLARNMKFIYENLCSSGIVHFRLNNWIEVSFCLTQKAHSVHIPNFSIGPEEIDKCLQNLKPYHGILLLEDILTLLNSLPPDSSPSLTRFLKVYSPLKNFQMISADSDLTIAQVYNIIGHFLNWGYAMVIYPLCESNIYVIAPGAVISSDSSLKEKFNAKFPGYNLLELMHEFSLPSTMLHKLNPLTHSEEQAVLVQMVAWMLRHRLLMQLHTYVYFMPTKKGMMHFEEIPNISHSRYQSMNANFGQNGSDGDSYSLKAPSDSDLSSVVSEDFVKSPMTTFQTELNSWLNMSLVDEGDKIDEFVIEEDFISGLSEDEKGALLKIPATSSPEDFHLLIRLLKQGYLQGTSHLEEIMYLENIRRSQLVQLIEKFQDILVTCECEDPAVSIFYPNDN</sequence>
<accession>A0AAN9THA3</accession>
<dbReference type="InterPro" id="IPR056603">
    <property type="entry name" value="HTH_NPRL3"/>
</dbReference>
<evidence type="ECO:0000313" key="4">
    <source>
        <dbReference type="EMBL" id="KAK7590216.1"/>
    </source>
</evidence>
<evidence type="ECO:0000259" key="3">
    <source>
        <dbReference type="Pfam" id="PF24064"/>
    </source>
</evidence>
<keyword evidence="2" id="KW-0732">Signal</keyword>
<comment type="similarity">
    <text evidence="1 2">Belongs to the NPR3 family.</text>
</comment>
<dbReference type="InterPro" id="IPR005365">
    <property type="entry name" value="Npr3"/>
</dbReference>
<dbReference type="GO" id="GO:0005764">
    <property type="term" value="C:lysosome"/>
    <property type="evidence" value="ECO:0007669"/>
    <property type="project" value="UniProtKB-SubCell"/>
</dbReference>
<dbReference type="Pfam" id="PF03666">
    <property type="entry name" value="NPR3"/>
    <property type="match status" value="1"/>
</dbReference>
<feature type="domain" description="GATOR1 complex protein NPRL3 C-terminal HTH" evidence="3">
    <location>
        <begin position="514"/>
        <end position="576"/>
    </location>
</feature>
<keyword evidence="2" id="KW-0458">Lysosome</keyword>
<name>A0AAN9THA3_9HEMI</name>
<evidence type="ECO:0000256" key="2">
    <source>
        <dbReference type="RuleBase" id="RU368069"/>
    </source>
</evidence>
<comment type="caution">
    <text evidence="4">The sequence shown here is derived from an EMBL/GenBank/DDBJ whole genome shotgun (WGS) entry which is preliminary data.</text>
</comment>
<dbReference type="AlphaFoldDB" id="A0AAN9THA3"/>
<dbReference type="EMBL" id="JBBCAQ010000022">
    <property type="protein sequence ID" value="KAK7590216.1"/>
    <property type="molecule type" value="Genomic_DNA"/>
</dbReference>
<dbReference type="GO" id="GO:1904262">
    <property type="term" value="P:negative regulation of TORC1 signaling"/>
    <property type="evidence" value="ECO:0007669"/>
    <property type="project" value="TreeGrafter"/>
</dbReference>
<evidence type="ECO:0000256" key="1">
    <source>
        <dbReference type="ARBA" id="ARBA00010546"/>
    </source>
</evidence>
<dbReference type="PANTHER" id="PTHR13153:SF5">
    <property type="entry name" value="GATOR COMPLEX PROTEIN NPRL3"/>
    <property type="match status" value="1"/>
</dbReference>
<protein>
    <recommendedName>
        <fullName evidence="2">GATOR complex protein NPRL3</fullName>
    </recommendedName>
    <alternativeName>
        <fullName evidence="2">Nitrogen permease regulator 3-like protein</fullName>
    </alternativeName>
</protein>
<organism evidence="4 5">
    <name type="scientific">Parthenolecanium corni</name>
    <dbReference type="NCBI Taxonomy" id="536013"/>
    <lineage>
        <taxon>Eukaryota</taxon>
        <taxon>Metazoa</taxon>
        <taxon>Ecdysozoa</taxon>
        <taxon>Arthropoda</taxon>
        <taxon>Hexapoda</taxon>
        <taxon>Insecta</taxon>
        <taxon>Pterygota</taxon>
        <taxon>Neoptera</taxon>
        <taxon>Paraneoptera</taxon>
        <taxon>Hemiptera</taxon>
        <taxon>Sternorrhyncha</taxon>
        <taxon>Coccoidea</taxon>
        <taxon>Coccidae</taxon>
        <taxon>Parthenolecanium</taxon>
    </lineage>
</organism>
<gene>
    <name evidence="4" type="ORF">V9T40_001829</name>
</gene>